<dbReference type="OrthoDB" id="689508at2759"/>
<dbReference type="Proteomes" id="UP000636709">
    <property type="component" value="Unassembled WGS sequence"/>
</dbReference>
<evidence type="ECO:0000313" key="3">
    <source>
        <dbReference type="EMBL" id="KAF8783940.1"/>
    </source>
</evidence>
<dbReference type="SUPFAM" id="SSF52047">
    <property type="entry name" value="RNI-like"/>
    <property type="match status" value="1"/>
</dbReference>
<dbReference type="PANTHER" id="PTHR34145">
    <property type="entry name" value="OS02G0105600 PROTEIN"/>
    <property type="match status" value="1"/>
</dbReference>
<proteinExistence type="predicted"/>
<organism evidence="3 4">
    <name type="scientific">Digitaria exilis</name>
    <dbReference type="NCBI Taxonomy" id="1010633"/>
    <lineage>
        <taxon>Eukaryota</taxon>
        <taxon>Viridiplantae</taxon>
        <taxon>Streptophyta</taxon>
        <taxon>Embryophyta</taxon>
        <taxon>Tracheophyta</taxon>
        <taxon>Spermatophyta</taxon>
        <taxon>Magnoliopsida</taxon>
        <taxon>Liliopsida</taxon>
        <taxon>Poales</taxon>
        <taxon>Poaceae</taxon>
        <taxon>PACMAD clade</taxon>
        <taxon>Panicoideae</taxon>
        <taxon>Panicodae</taxon>
        <taxon>Paniceae</taxon>
        <taxon>Anthephorinae</taxon>
        <taxon>Digitaria</taxon>
    </lineage>
</organism>
<dbReference type="EMBL" id="JACEFO010000035">
    <property type="protein sequence ID" value="KAF8783940.1"/>
    <property type="molecule type" value="Genomic_DNA"/>
</dbReference>
<evidence type="ECO:0008006" key="5">
    <source>
        <dbReference type="Google" id="ProtNLM"/>
    </source>
</evidence>
<dbReference type="InterPro" id="IPR001810">
    <property type="entry name" value="F-box_dom"/>
</dbReference>
<keyword evidence="4" id="KW-1185">Reference proteome</keyword>
<name>A0A835G168_9POAL</name>
<dbReference type="PANTHER" id="PTHR34145:SF57">
    <property type="entry name" value="F-BOX DOMAIN-CONTAINING PROTEIN"/>
    <property type="match status" value="1"/>
</dbReference>
<dbReference type="InterPro" id="IPR032675">
    <property type="entry name" value="LRR_dom_sf"/>
</dbReference>
<dbReference type="SUPFAM" id="SSF81383">
    <property type="entry name" value="F-box domain"/>
    <property type="match status" value="1"/>
</dbReference>
<dbReference type="Gene3D" id="3.80.10.10">
    <property type="entry name" value="Ribonuclease Inhibitor"/>
    <property type="match status" value="1"/>
</dbReference>
<sequence length="544" mass="60937">MAMLPKLRAVSAAAHGTDTNMRRGRRYYGDADCVIFYSYDLPGPGVTGGLLRLSHGAERIGEAWRRFTDASGDDESMHIGDKVLVAIDVVVGVTNIVVGACDFVVGACDFAQYARGALGRFRGKYLSSIEDRITASWTTLTQNPCRVKRSYLCSRKRICRRGKYDVQFEDLPEDVQCLIFSKLELKEAVRSSVLSSKWANSWMISSKLRFDGSKMYGEKFSSRYHSLRFIDDVDRVLKLQHGKVIETLEVKVEFGRILAVLLDNCVSFAAASSTKNLALDLVPEKYLAHTERYIFPFELLDRETMSRLQQIQLSFVSFKLPSQFSGFPELKRLDLCLLQVTSKDLQNMLSAFESALTALPRKLASRVQNLTLQIPLRLKSAELLENSSKFSQLKHLKLVLFLLDQHPEDFDNILSLASFLRAAPLIEELEIHFNVSGRGNAETGRLRNLPCPYKHLRNICISGFKGFQGQAELLAHAVENAPALEVLSIDTASKNGNPLSQNVEPLGADIARSCLEGRISPKTKLRIDNSISEGLHQEWVLVEP</sequence>
<dbReference type="Pfam" id="PF23622">
    <property type="entry name" value="LRR_At1g61320_AtMIF1"/>
    <property type="match status" value="1"/>
</dbReference>
<evidence type="ECO:0000259" key="2">
    <source>
        <dbReference type="Pfam" id="PF23622"/>
    </source>
</evidence>
<dbReference type="Pfam" id="PF00646">
    <property type="entry name" value="F-box"/>
    <property type="match status" value="1"/>
</dbReference>
<protein>
    <recommendedName>
        <fullName evidence="5">F-box domain-containing protein</fullName>
    </recommendedName>
</protein>
<reference evidence="3" key="1">
    <citation type="submission" date="2020-07" db="EMBL/GenBank/DDBJ databases">
        <title>Genome sequence and genetic diversity analysis of an under-domesticated orphan crop, white fonio (Digitaria exilis).</title>
        <authorList>
            <person name="Bennetzen J.L."/>
            <person name="Chen S."/>
            <person name="Ma X."/>
            <person name="Wang X."/>
            <person name="Yssel A.E.J."/>
            <person name="Chaluvadi S.R."/>
            <person name="Johnson M."/>
            <person name="Gangashetty P."/>
            <person name="Hamidou F."/>
            <person name="Sanogo M.D."/>
            <person name="Zwaenepoel A."/>
            <person name="Wallace J."/>
            <person name="Van De Peer Y."/>
            <person name="Van Deynze A."/>
        </authorList>
    </citation>
    <scope>NUCLEOTIDE SEQUENCE</scope>
    <source>
        <tissue evidence="3">Leaves</tissue>
    </source>
</reference>
<evidence type="ECO:0000259" key="1">
    <source>
        <dbReference type="Pfam" id="PF00646"/>
    </source>
</evidence>
<dbReference type="AlphaFoldDB" id="A0A835G168"/>
<feature type="domain" description="At1g61320/AtMIF1 LRR" evidence="2">
    <location>
        <begin position="355"/>
        <end position="497"/>
    </location>
</feature>
<accession>A0A835G168</accession>
<gene>
    <name evidence="3" type="ORF">HU200_000114</name>
</gene>
<feature type="domain" description="F-box" evidence="1">
    <location>
        <begin position="168"/>
        <end position="204"/>
    </location>
</feature>
<evidence type="ECO:0000313" key="4">
    <source>
        <dbReference type="Proteomes" id="UP000636709"/>
    </source>
</evidence>
<dbReference type="InterPro" id="IPR053772">
    <property type="entry name" value="At1g61320/At1g61330-like"/>
</dbReference>
<dbReference type="InterPro" id="IPR036047">
    <property type="entry name" value="F-box-like_dom_sf"/>
</dbReference>
<comment type="caution">
    <text evidence="3">The sequence shown here is derived from an EMBL/GenBank/DDBJ whole genome shotgun (WGS) entry which is preliminary data.</text>
</comment>
<dbReference type="InterPro" id="IPR055357">
    <property type="entry name" value="LRR_At1g61320_AtMIF1"/>
</dbReference>